<accession>A0A9R0I9L0</accession>
<dbReference type="PROSITE" id="PS50071">
    <property type="entry name" value="HOMEOBOX_2"/>
    <property type="match status" value="1"/>
</dbReference>
<dbReference type="SMART" id="SM00389">
    <property type="entry name" value="HOX"/>
    <property type="match status" value="1"/>
</dbReference>
<dbReference type="RefSeq" id="XP_021845072.2">
    <property type="nucleotide sequence ID" value="XM_021989380.2"/>
</dbReference>
<dbReference type="Gene3D" id="1.10.10.60">
    <property type="entry name" value="Homeodomain-like"/>
    <property type="match status" value="1"/>
</dbReference>
<evidence type="ECO:0000256" key="9">
    <source>
        <dbReference type="SAM" id="MobiDB-lite"/>
    </source>
</evidence>
<feature type="region of interest" description="Disordered" evidence="9">
    <location>
        <begin position="200"/>
        <end position="254"/>
    </location>
</feature>
<dbReference type="SMART" id="SM00574">
    <property type="entry name" value="POX"/>
    <property type="match status" value="1"/>
</dbReference>
<protein>
    <submittedName>
        <fullName evidence="12">Homeobox protein BEL1 homolog</fullName>
    </submittedName>
</protein>
<keyword evidence="7 8" id="KW-0539">Nucleus</keyword>
<keyword evidence="11" id="KW-1185">Reference proteome</keyword>
<feature type="compositionally biased region" description="Low complexity" evidence="9">
    <location>
        <begin position="241"/>
        <end position="254"/>
    </location>
</feature>
<evidence type="ECO:0000313" key="11">
    <source>
        <dbReference type="Proteomes" id="UP000813463"/>
    </source>
</evidence>
<feature type="region of interest" description="Disordered" evidence="9">
    <location>
        <begin position="135"/>
        <end position="172"/>
    </location>
</feature>
<evidence type="ECO:0000256" key="7">
    <source>
        <dbReference type="ARBA" id="ARBA00023242"/>
    </source>
</evidence>
<dbReference type="Pfam" id="PF07526">
    <property type="entry name" value="POX"/>
    <property type="match status" value="1"/>
</dbReference>
<organism evidence="11 12">
    <name type="scientific">Spinacia oleracea</name>
    <name type="common">Spinach</name>
    <dbReference type="NCBI Taxonomy" id="3562"/>
    <lineage>
        <taxon>Eukaryota</taxon>
        <taxon>Viridiplantae</taxon>
        <taxon>Streptophyta</taxon>
        <taxon>Embryophyta</taxon>
        <taxon>Tracheophyta</taxon>
        <taxon>Spermatophyta</taxon>
        <taxon>Magnoliopsida</taxon>
        <taxon>eudicotyledons</taxon>
        <taxon>Gunneridae</taxon>
        <taxon>Pentapetalae</taxon>
        <taxon>Caryophyllales</taxon>
        <taxon>Chenopodiaceae</taxon>
        <taxon>Chenopodioideae</taxon>
        <taxon>Anserineae</taxon>
        <taxon>Spinacia</taxon>
    </lineage>
</organism>
<feature type="compositionally biased region" description="Low complexity" evidence="9">
    <location>
        <begin position="150"/>
        <end position="162"/>
    </location>
</feature>
<dbReference type="Proteomes" id="UP000813463">
    <property type="component" value="Chromosome 6"/>
</dbReference>
<dbReference type="InterPro" id="IPR009057">
    <property type="entry name" value="Homeodomain-like_sf"/>
</dbReference>
<dbReference type="InterPro" id="IPR001356">
    <property type="entry name" value="HD"/>
</dbReference>
<dbReference type="GO" id="GO:0003677">
    <property type="term" value="F:DNA binding"/>
    <property type="evidence" value="ECO:0007669"/>
    <property type="project" value="UniProtKB-UniRule"/>
</dbReference>
<dbReference type="InterPro" id="IPR050224">
    <property type="entry name" value="TALE_homeobox"/>
</dbReference>
<feature type="DNA-binding region" description="Homeobox" evidence="8">
    <location>
        <begin position="385"/>
        <end position="447"/>
    </location>
</feature>
<dbReference type="Pfam" id="PF05920">
    <property type="entry name" value="Homeobox_KN"/>
    <property type="match status" value="1"/>
</dbReference>
<evidence type="ECO:0000256" key="6">
    <source>
        <dbReference type="ARBA" id="ARBA00023163"/>
    </source>
</evidence>
<dbReference type="InterPro" id="IPR008422">
    <property type="entry name" value="KN_HD"/>
</dbReference>
<dbReference type="KEGG" id="soe:110784944"/>
<evidence type="ECO:0000256" key="3">
    <source>
        <dbReference type="ARBA" id="ARBA00023015"/>
    </source>
</evidence>
<keyword evidence="3" id="KW-0805">Transcription regulation</keyword>
<evidence type="ECO:0000313" key="12">
    <source>
        <dbReference type="RefSeq" id="XP_021845072.2"/>
    </source>
</evidence>
<comment type="similarity">
    <text evidence="2">Belongs to the TALE/BELL homeobox family.</text>
</comment>
<evidence type="ECO:0000259" key="10">
    <source>
        <dbReference type="PROSITE" id="PS50071"/>
    </source>
</evidence>
<dbReference type="GeneID" id="110784944"/>
<evidence type="ECO:0000256" key="8">
    <source>
        <dbReference type="PROSITE-ProRule" id="PRU00108"/>
    </source>
</evidence>
<reference evidence="11" key="1">
    <citation type="journal article" date="2021" name="Nat. Commun.">
        <title>Genomic analyses provide insights into spinach domestication and the genetic basis of agronomic traits.</title>
        <authorList>
            <person name="Cai X."/>
            <person name="Sun X."/>
            <person name="Xu C."/>
            <person name="Sun H."/>
            <person name="Wang X."/>
            <person name="Ge C."/>
            <person name="Zhang Z."/>
            <person name="Wang Q."/>
            <person name="Fei Z."/>
            <person name="Jiao C."/>
            <person name="Wang Q."/>
        </authorList>
    </citation>
    <scope>NUCLEOTIDE SEQUENCE [LARGE SCALE GENOMIC DNA]</scope>
    <source>
        <strain evidence="11">cv. Varoflay</strain>
    </source>
</reference>
<sequence>MAANHHQQLLEEKSSSSTSFGYSDVHHNHHHHLGVSHLQNFDSNPEIYNLASGIEMIGFQPKPHNLMVAVQQEQQHQQEMGFMDDSSSLRPCVFPCEGNERPSQGLSLSLSSSNPSTISLQSFELRHNLHLNHPQRFDLSSPEKSHSFHHLQQQQQHQPSSGSGSGSGSGSMSIQFEMMRNSKYMGPTQELLNEFCNLGTKQQDDDDDLQRKKQQSSEKKKKNKEQWEFEEEGRDDDGDRNSNQNNNASTSSNVNSSLYGVSLLELQKRKTKLLGMLEKLDRGYKHYCEQMKGVVCSFEAVAGPGAANVYSALASRAMSRHFRCLRDTILTQIKDTKKAMGEKDNANNATILGTTRGETPRLRLLDQNLRQQRAYQQMTLMETHPWRPQRGLPERSVSVLRAWLFEHFLHPYPSDVDKHILARQTGLTRGQVSNWFINARVRLWKPMVEQMYVEETKEEQDNNMGSSSDGTEQPPATDHLTSLIQDQKPDPDQLIRIDPDSLSSIVNNTTTATATATATSTSSRNLYLQQSGQFIGNRVEGFGSVDHLDFPSSSSYNQQHHAAAYGSTNQNDNSTLHQGFGGGNGGGNNVSLTLGLQQHGGNGNGVSLAFSPASQPTASSLFYPRDHHHHHHHQIDDCEPVHQYSLLDGDHQGQNNLPYRNLMGAQVLHDFG</sequence>
<proteinExistence type="inferred from homology"/>
<dbReference type="SUPFAM" id="SSF46689">
    <property type="entry name" value="Homeodomain-like"/>
    <property type="match status" value="1"/>
</dbReference>
<feature type="region of interest" description="Disordered" evidence="9">
    <location>
        <begin position="1"/>
        <end position="23"/>
    </location>
</feature>
<dbReference type="GO" id="GO:0006355">
    <property type="term" value="P:regulation of DNA-templated transcription"/>
    <property type="evidence" value="ECO:0007669"/>
    <property type="project" value="InterPro"/>
</dbReference>
<evidence type="ECO:0000256" key="5">
    <source>
        <dbReference type="ARBA" id="ARBA00023155"/>
    </source>
</evidence>
<feature type="compositionally biased region" description="Basic and acidic residues" evidence="9">
    <location>
        <begin position="209"/>
        <end position="218"/>
    </location>
</feature>
<evidence type="ECO:0000256" key="1">
    <source>
        <dbReference type="ARBA" id="ARBA00004123"/>
    </source>
</evidence>
<keyword evidence="4 8" id="KW-0238">DNA-binding</keyword>
<name>A0A9R0I9L0_SPIOL</name>
<evidence type="ECO:0000256" key="4">
    <source>
        <dbReference type="ARBA" id="ARBA00023125"/>
    </source>
</evidence>
<dbReference type="GO" id="GO:0005634">
    <property type="term" value="C:nucleus"/>
    <property type="evidence" value="ECO:0000318"/>
    <property type="project" value="GO_Central"/>
</dbReference>
<dbReference type="InterPro" id="IPR006563">
    <property type="entry name" value="POX_dom"/>
</dbReference>
<dbReference type="AlphaFoldDB" id="A0A9R0I9L0"/>
<keyword evidence="5 8" id="KW-0371">Homeobox</keyword>
<feature type="region of interest" description="Disordered" evidence="9">
    <location>
        <begin position="456"/>
        <end position="477"/>
    </location>
</feature>
<feature type="compositionally biased region" description="Polar residues" evidence="9">
    <location>
        <begin position="462"/>
        <end position="471"/>
    </location>
</feature>
<dbReference type="PANTHER" id="PTHR11850">
    <property type="entry name" value="HOMEOBOX PROTEIN TRANSCRIPTION FACTORS"/>
    <property type="match status" value="1"/>
</dbReference>
<keyword evidence="6" id="KW-0804">Transcription</keyword>
<comment type="subcellular location">
    <subcellularLocation>
        <location evidence="1 8">Nucleus</location>
    </subcellularLocation>
</comment>
<evidence type="ECO:0000256" key="2">
    <source>
        <dbReference type="ARBA" id="ARBA00006454"/>
    </source>
</evidence>
<feature type="compositionally biased region" description="Acidic residues" evidence="9">
    <location>
        <begin position="228"/>
        <end position="238"/>
    </location>
</feature>
<feature type="domain" description="Homeobox" evidence="10">
    <location>
        <begin position="383"/>
        <end position="446"/>
    </location>
</feature>
<reference evidence="12" key="2">
    <citation type="submission" date="2025-08" db="UniProtKB">
        <authorList>
            <consortium name="RefSeq"/>
        </authorList>
    </citation>
    <scope>IDENTIFICATION</scope>
    <source>
        <tissue evidence="12">Leaf</tissue>
    </source>
</reference>
<gene>
    <name evidence="12" type="primary">LOC110784944</name>
</gene>
<dbReference type="CDD" id="cd00086">
    <property type="entry name" value="homeodomain"/>
    <property type="match status" value="1"/>
</dbReference>